<dbReference type="InterPro" id="IPR016621">
    <property type="entry name" value="UCP014543"/>
</dbReference>
<dbReference type="Gene3D" id="3.50.50.60">
    <property type="entry name" value="FAD/NAD(P)-binding domain"/>
    <property type="match status" value="1"/>
</dbReference>
<dbReference type="GO" id="GO:0016491">
    <property type="term" value="F:oxidoreductase activity"/>
    <property type="evidence" value="ECO:0007669"/>
    <property type="project" value="UniProtKB-KW"/>
</dbReference>
<dbReference type="PANTHER" id="PTHR10742:SF260">
    <property type="entry name" value="PROTEIN FLOWERING LOCUS D"/>
    <property type="match status" value="1"/>
</dbReference>
<name>A0A7J0D945_9ERIC</name>
<dbReference type="Pfam" id="PF04433">
    <property type="entry name" value="SWIRM"/>
    <property type="match status" value="1"/>
</dbReference>
<feature type="domain" description="SWIRM" evidence="4">
    <location>
        <begin position="139"/>
        <end position="240"/>
    </location>
</feature>
<evidence type="ECO:0000313" key="5">
    <source>
        <dbReference type="EMBL" id="GFS30083.1"/>
    </source>
</evidence>
<dbReference type="OrthoDB" id="2219495at2759"/>
<dbReference type="Gene3D" id="3.90.660.10">
    <property type="match status" value="1"/>
</dbReference>
<organism evidence="5 6">
    <name type="scientific">Actinidia rufa</name>
    <dbReference type="NCBI Taxonomy" id="165716"/>
    <lineage>
        <taxon>Eukaryota</taxon>
        <taxon>Viridiplantae</taxon>
        <taxon>Streptophyta</taxon>
        <taxon>Embryophyta</taxon>
        <taxon>Tracheophyta</taxon>
        <taxon>Spermatophyta</taxon>
        <taxon>Magnoliopsida</taxon>
        <taxon>eudicotyledons</taxon>
        <taxon>Gunneridae</taxon>
        <taxon>Pentapetalae</taxon>
        <taxon>asterids</taxon>
        <taxon>Ericales</taxon>
        <taxon>Actinidiaceae</taxon>
        <taxon>Actinidia</taxon>
    </lineage>
</organism>
<dbReference type="AlphaFoldDB" id="A0A7J0D945"/>
<accession>A0A7J0D945</accession>
<dbReference type="SUPFAM" id="SSF51905">
    <property type="entry name" value="FAD/NAD(P)-binding domain"/>
    <property type="match status" value="1"/>
</dbReference>
<comment type="similarity">
    <text evidence="1">Belongs to the flavin monoamine oxidase family.</text>
</comment>
<dbReference type="InterPro" id="IPR007526">
    <property type="entry name" value="SWIRM"/>
</dbReference>
<dbReference type="PROSITE" id="PS50934">
    <property type="entry name" value="SWIRM"/>
    <property type="match status" value="1"/>
</dbReference>
<dbReference type="InterPro" id="IPR036388">
    <property type="entry name" value="WH-like_DNA-bd_sf"/>
</dbReference>
<keyword evidence="2" id="KW-0156">Chromatin regulator</keyword>
<proteinExistence type="inferred from homology"/>
<dbReference type="Gene3D" id="1.10.10.10">
    <property type="entry name" value="Winged helix-like DNA-binding domain superfamily/Winged helix DNA-binding domain"/>
    <property type="match status" value="1"/>
</dbReference>
<reference evidence="6" key="1">
    <citation type="submission" date="2019-07" db="EMBL/GenBank/DDBJ databases">
        <title>De Novo Assembly of kiwifruit Actinidia rufa.</title>
        <authorList>
            <person name="Sugita-Konishi S."/>
            <person name="Sato K."/>
            <person name="Mori E."/>
            <person name="Abe Y."/>
            <person name="Kisaki G."/>
            <person name="Hamano K."/>
            <person name="Suezawa K."/>
            <person name="Otani M."/>
            <person name="Fukuda T."/>
            <person name="Manabe T."/>
            <person name="Gomi K."/>
            <person name="Tabuchi M."/>
            <person name="Akimitsu K."/>
            <person name="Kataoka I."/>
        </authorList>
    </citation>
    <scope>NUCLEOTIDE SEQUENCE [LARGE SCALE GENOMIC DNA]</scope>
    <source>
        <strain evidence="6">cv. Fuchu</strain>
    </source>
</reference>
<dbReference type="SUPFAM" id="SSF46689">
    <property type="entry name" value="Homeodomain-like"/>
    <property type="match status" value="1"/>
</dbReference>
<sequence length="1191" mass="130845">MNPSDQPPPFASYIHNPFQYTISVPDPNPNPNPNPNSISIPVYANHNPNVNSFVNPSWNHLLPLCVPRKRRRGRPRTATPYQNQVYHMPFFLNSVIEASYGELPMPNVEISNSSNANYVNPNFSVQTAPDVSDEIIVINKEATSEALIALTAGFPADSLTDEEIDARVVSVVGGIEQVNYILVRNHIIMKWRENVSNWVTKEMFVDVIPSHCSKLLDSSYDYLVSHGYINFGVAPAIKERIPSEPSKPNVIIVGAGLSGLAAARQLMTFGFKVTILEGRKRAGGRVYTKKMEGGNRTASADLGGSVLTGTLGNPLGILARQLSYPLHKVRDKCPLYNLDGKPVDPDIDSKVETAFNRLLDKASRLRQLMGDISQDVSLGAALETFWQVHGDAVNTEEMNLFHWHLANLEYANAGLLSKLSLAFWDQDDPYDMGGDHCFVPGGNGRLVQALAENIPVLYEKIVHTIRYTSDGVQVVTGSQVFEGDMVLCTVPLGVLKSGSIKFIPELPQRKLDGIKRLGFGLLNKVAMLFPHVFWGTDLETFGHLSDDPSRRGEFFLFYSYATVAGGPLLIALVAGEAAHKFESTPPTDAVTRVLQILKGIYEPQGIIVPEPIQTVCTRWGSDPFSLGSYSNVAVGASGDDYDILAENVGDGRVFFAGEATMRRYPATMHGAFLSGLREASNMARYASLRTLKTKVERSPSKNAHSCASLLADLFREPDLEFGSFSVIFGRKNSDPKSTAVLRVTFSGPRMRNHDGPKSDQQHSNKLLFQQLQSHFNQQQEFNLYTLLSREQALELREVRGGDEMRLNYLCEKLGVKLVGRKGLGPNADSVIASIKAERGNRKPASTSLTLKSGTSKPKAAALKQKLVRCELKIFINFNYDYLSKKVSLDWFFRKAKVIRHNNASTPPNLVVGAKVFVNGIDSLAPPNQNEEAKVVGNGTGSAHPPSLNVGAKMVENSTSSTPPTAQDECCNVKPQAQIPEEYCSLAFKCENHFSSLAKRHYHLASKWYDATYRGRIKKREKGREVTAMASASVTLKTVSFGSSSKGPIVSFPPNPFVVSHVSAFSSPNTANYLKVKHLPRASSEGHPTELIEDSKFVPLEADDPRYGPPALLLLGFEVEEATKIAKSVPRICFFSGLTGEEMLMFVDAFPETGLEPAVFAALVPNSADKPLQELIEEIMGDHEMLSAKQSV</sequence>
<dbReference type="Pfam" id="PF01593">
    <property type="entry name" value="Amino_oxidase"/>
    <property type="match status" value="1"/>
</dbReference>
<dbReference type="SUPFAM" id="SSF54373">
    <property type="entry name" value="FAD-linked reductases, C-terminal domain"/>
    <property type="match status" value="1"/>
</dbReference>
<evidence type="ECO:0000259" key="4">
    <source>
        <dbReference type="PROSITE" id="PS50934"/>
    </source>
</evidence>
<comment type="caution">
    <text evidence="5">The sequence shown here is derived from an EMBL/GenBank/DDBJ whole genome shotgun (WGS) entry which is preliminary data.</text>
</comment>
<dbReference type="GO" id="GO:0006325">
    <property type="term" value="P:chromatin organization"/>
    <property type="evidence" value="ECO:0007669"/>
    <property type="project" value="UniProtKB-KW"/>
</dbReference>
<evidence type="ECO:0000313" key="6">
    <source>
        <dbReference type="Proteomes" id="UP000585474"/>
    </source>
</evidence>
<dbReference type="InterPro" id="IPR002937">
    <property type="entry name" value="Amino_oxidase"/>
</dbReference>
<evidence type="ECO:0000256" key="3">
    <source>
        <dbReference type="ARBA" id="ARBA00023002"/>
    </source>
</evidence>
<dbReference type="Proteomes" id="UP000585474">
    <property type="component" value="Unassembled WGS sequence"/>
</dbReference>
<dbReference type="InterPro" id="IPR036188">
    <property type="entry name" value="FAD/NAD-bd_sf"/>
</dbReference>
<dbReference type="FunFam" id="1.10.10.10:FF:000064">
    <property type="entry name" value="Lysine-specific histone demethylase 1A"/>
    <property type="match status" value="1"/>
</dbReference>
<keyword evidence="6" id="KW-1185">Reference proteome</keyword>
<dbReference type="EMBL" id="BJWL01000106">
    <property type="protein sequence ID" value="GFS30083.1"/>
    <property type="molecule type" value="Genomic_DNA"/>
</dbReference>
<dbReference type="Pfam" id="PF12646">
    <property type="entry name" value="DUF3783"/>
    <property type="match status" value="1"/>
</dbReference>
<dbReference type="PANTHER" id="PTHR10742">
    <property type="entry name" value="FLAVIN MONOAMINE OXIDASE"/>
    <property type="match status" value="1"/>
</dbReference>
<evidence type="ECO:0000256" key="1">
    <source>
        <dbReference type="ARBA" id="ARBA00005995"/>
    </source>
</evidence>
<dbReference type="InterPro" id="IPR050281">
    <property type="entry name" value="Flavin_monoamine_oxidase"/>
</dbReference>
<keyword evidence="3" id="KW-0560">Oxidoreductase</keyword>
<dbReference type="InterPro" id="IPR009057">
    <property type="entry name" value="Homeodomain-like_sf"/>
</dbReference>
<gene>
    <name evidence="5" type="ORF">Acr_00g0010060</name>
</gene>
<evidence type="ECO:0000256" key="2">
    <source>
        <dbReference type="ARBA" id="ARBA00022853"/>
    </source>
</evidence>
<protein>
    <submittedName>
        <fullName evidence="5">Protein FLOWERING locus D-like protein</fullName>
    </submittedName>
</protein>